<organism evidence="3 4">
    <name type="scientific">Cerasicoccus arenae</name>
    <dbReference type="NCBI Taxonomy" id="424488"/>
    <lineage>
        <taxon>Bacteria</taxon>
        <taxon>Pseudomonadati</taxon>
        <taxon>Verrucomicrobiota</taxon>
        <taxon>Opitutia</taxon>
        <taxon>Puniceicoccales</taxon>
        <taxon>Cerasicoccaceae</taxon>
        <taxon>Cerasicoccus</taxon>
    </lineage>
</organism>
<dbReference type="AlphaFoldDB" id="A0A8J3GCX3"/>
<dbReference type="RefSeq" id="WP_189514330.1">
    <property type="nucleotide sequence ID" value="NZ_BMXG01000010.1"/>
</dbReference>
<feature type="chain" id="PRO_5035284205" description="Lipoprotein" evidence="2">
    <location>
        <begin position="21"/>
        <end position="149"/>
    </location>
</feature>
<reference evidence="3" key="2">
    <citation type="submission" date="2020-09" db="EMBL/GenBank/DDBJ databases">
        <authorList>
            <person name="Sun Q."/>
            <person name="Kim S."/>
        </authorList>
    </citation>
    <scope>NUCLEOTIDE SEQUENCE</scope>
    <source>
        <strain evidence="3">KCTC 12870</strain>
    </source>
</reference>
<feature type="signal peptide" evidence="2">
    <location>
        <begin position="1"/>
        <end position="20"/>
    </location>
</feature>
<evidence type="ECO:0008006" key="5">
    <source>
        <dbReference type="Google" id="ProtNLM"/>
    </source>
</evidence>
<dbReference type="Proteomes" id="UP000642829">
    <property type="component" value="Unassembled WGS sequence"/>
</dbReference>
<keyword evidence="4" id="KW-1185">Reference proteome</keyword>
<sequence>MKTLTIITLFAVVTAFTACTWVDDTFGAGTSKKAANVAGEIALNIGKAAALHFINQGLDKWRESDPRNADLIDTFEVSIEHSLQFSNGYMAGVGINQSITELPAELQPTAREIIVTSLEDGAKSQPLGSSGDDPPDNFGGEIYAVLTSE</sequence>
<protein>
    <recommendedName>
        <fullName evidence="5">Lipoprotein</fullName>
    </recommendedName>
</protein>
<accession>A0A8J3GCX3</accession>
<keyword evidence="2" id="KW-0732">Signal</keyword>
<proteinExistence type="predicted"/>
<evidence type="ECO:0000313" key="4">
    <source>
        <dbReference type="Proteomes" id="UP000642829"/>
    </source>
</evidence>
<gene>
    <name evidence="3" type="ORF">GCM10007047_18290</name>
</gene>
<comment type="caution">
    <text evidence="3">The sequence shown here is derived from an EMBL/GenBank/DDBJ whole genome shotgun (WGS) entry which is preliminary data.</text>
</comment>
<feature type="region of interest" description="Disordered" evidence="1">
    <location>
        <begin position="120"/>
        <end position="149"/>
    </location>
</feature>
<evidence type="ECO:0000313" key="3">
    <source>
        <dbReference type="EMBL" id="GHC02115.1"/>
    </source>
</evidence>
<dbReference type="PROSITE" id="PS51257">
    <property type="entry name" value="PROKAR_LIPOPROTEIN"/>
    <property type="match status" value="1"/>
</dbReference>
<dbReference type="EMBL" id="BMXG01000010">
    <property type="protein sequence ID" value="GHC02115.1"/>
    <property type="molecule type" value="Genomic_DNA"/>
</dbReference>
<name>A0A8J3GCX3_9BACT</name>
<evidence type="ECO:0000256" key="1">
    <source>
        <dbReference type="SAM" id="MobiDB-lite"/>
    </source>
</evidence>
<evidence type="ECO:0000256" key="2">
    <source>
        <dbReference type="SAM" id="SignalP"/>
    </source>
</evidence>
<reference evidence="3" key="1">
    <citation type="journal article" date="2014" name="Int. J. Syst. Evol. Microbiol.">
        <title>Complete genome sequence of Corynebacterium casei LMG S-19264T (=DSM 44701T), isolated from a smear-ripened cheese.</title>
        <authorList>
            <consortium name="US DOE Joint Genome Institute (JGI-PGF)"/>
            <person name="Walter F."/>
            <person name="Albersmeier A."/>
            <person name="Kalinowski J."/>
            <person name="Ruckert C."/>
        </authorList>
    </citation>
    <scope>NUCLEOTIDE SEQUENCE</scope>
    <source>
        <strain evidence="3">KCTC 12870</strain>
    </source>
</reference>